<organism evidence="1 2">
    <name type="scientific">Leptospira mayottensis 200901122</name>
    <dbReference type="NCBI Taxonomy" id="1193010"/>
    <lineage>
        <taxon>Bacteria</taxon>
        <taxon>Pseudomonadati</taxon>
        <taxon>Spirochaetota</taxon>
        <taxon>Spirochaetia</taxon>
        <taxon>Leptospirales</taxon>
        <taxon>Leptospiraceae</taxon>
        <taxon>Leptospira</taxon>
    </lineage>
</organism>
<name>A0AA87MSL9_9LEPT</name>
<reference evidence="1 2" key="1">
    <citation type="journal article" date="2014" name="Int. J. Syst. Evol. Microbiol.">
        <title>Leptospira mayottensis sp. nov., a pathogenic species of the genus Leptospira isolated from humans.</title>
        <authorList>
            <person name="Bourhy P."/>
            <person name="Collet L."/>
            <person name="Brisse S."/>
            <person name="Picardeau M."/>
        </authorList>
    </citation>
    <scope>NUCLEOTIDE SEQUENCE [LARGE SCALE GENOMIC DNA]</scope>
    <source>
        <strain evidence="1 2">200901122</strain>
    </source>
</reference>
<comment type="caution">
    <text evidence="1">The sequence shown here is derived from an EMBL/GenBank/DDBJ whole genome shotgun (WGS) entry which is preliminary data.</text>
</comment>
<proteinExistence type="predicted"/>
<sequence>MIRILSRISPKVKATKAKYIFWEKISILIQNWVLGVGFKKVNWI</sequence>
<dbReference type="Proteomes" id="UP000001343">
    <property type="component" value="Unassembled WGS sequence"/>
</dbReference>
<dbReference type="AlphaFoldDB" id="A0AA87MSL9"/>
<accession>A0AA87MSL9</accession>
<dbReference type="EMBL" id="AKWM02000022">
    <property type="protein sequence ID" value="EKS01170.1"/>
    <property type="molecule type" value="Genomic_DNA"/>
</dbReference>
<gene>
    <name evidence="1" type="ORF">LEP1GSC125_1154</name>
</gene>
<evidence type="ECO:0000313" key="1">
    <source>
        <dbReference type="EMBL" id="EKS01170.1"/>
    </source>
</evidence>
<evidence type="ECO:0000313" key="2">
    <source>
        <dbReference type="Proteomes" id="UP000001343"/>
    </source>
</evidence>
<protein>
    <submittedName>
        <fullName evidence="1">Uncharacterized protein</fullName>
    </submittedName>
</protein>